<evidence type="ECO:0000256" key="1">
    <source>
        <dbReference type="ARBA" id="ARBA00023125"/>
    </source>
</evidence>
<dbReference type="PRINTS" id="PR00038">
    <property type="entry name" value="HTHLUXR"/>
</dbReference>
<dbReference type="PANTHER" id="PTHR45566">
    <property type="entry name" value="HTH-TYPE TRANSCRIPTIONAL REGULATOR YHJB-RELATED"/>
    <property type="match status" value="1"/>
</dbReference>
<gene>
    <name evidence="5" type="ORF">ABVK50_30305</name>
</gene>
<dbReference type="RefSeq" id="WP_353647079.1">
    <property type="nucleotide sequence ID" value="NZ_CP159256.1"/>
</dbReference>
<organism evidence="5">
    <name type="scientific">Mesorhizobium sp. WSM2240</name>
    <dbReference type="NCBI Taxonomy" id="3228851"/>
    <lineage>
        <taxon>Bacteria</taxon>
        <taxon>Pseudomonadati</taxon>
        <taxon>Pseudomonadota</taxon>
        <taxon>Alphaproteobacteria</taxon>
        <taxon>Hyphomicrobiales</taxon>
        <taxon>Phyllobacteriaceae</taxon>
        <taxon>Mesorhizobium</taxon>
    </lineage>
</organism>
<comment type="caution">
    <text evidence="2">Lacks conserved residue(s) required for the propagation of feature annotation.</text>
</comment>
<evidence type="ECO:0000256" key="2">
    <source>
        <dbReference type="PROSITE-ProRule" id="PRU00169"/>
    </source>
</evidence>
<dbReference type="AlphaFoldDB" id="A0AAU8D054"/>
<protein>
    <submittedName>
        <fullName evidence="5">Response regulator transcription factor</fullName>
    </submittedName>
</protein>
<dbReference type="InterPro" id="IPR016032">
    <property type="entry name" value="Sig_transdc_resp-reg_C-effctor"/>
</dbReference>
<dbReference type="Gene3D" id="3.40.50.2300">
    <property type="match status" value="1"/>
</dbReference>
<dbReference type="EMBL" id="CP159256">
    <property type="protein sequence ID" value="XCG52434.1"/>
    <property type="molecule type" value="Genomic_DNA"/>
</dbReference>
<accession>A0AAU8D054</accession>
<dbReference type="SUPFAM" id="SSF52172">
    <property type="entry name" value="CheY-like"/>
    <property type="match status" value="1"/>
</dbReference>
<dbReference type="CDD" id="cd06170">
    <property type="entry name" value="LuxR_C_like"/>
    <property type="match status" value="1"/>
</dbReference>
<name>A0AAU8D054_9HYPH</name>
<keyword evidence="1" id="KW-0238">DNA-binding</keyword>
<dbReference type="PANTHER" id="PTHR45566:SF1">
    <property type="entry name" value="HTH-TYPE TRANSCRIPTIONAL REGULATOR YHJB-RELATED"/>
    <property type="match status" value="1"/>
</dbReference>
<reference evidence="5" key="1">
    <citation type="submission" date="2024-06" db="EMBL/GenBank/DDBJ databases">
        <title>Mesorhizobium karijinii sp. nov., a symbiont of the iconic Swainsona formosa from arid Australia.</title>
        <authorList>
            <person name="Hill Y.J."/>
            <person name="Watkin E.L.J."/>
            <person name="O'Hara G.W."/>
            <person name="Terpolilli J."/>
            <person name="Tye M.L."/>
            <person name="Kohlmeier M.G."/>
        </authorList>
    </citation>
    <scope>NUCLEOTIDE SEQUENCE</scope>
    <source>
        <strain evidence="5">WSM2240</strain>
        <plasmid evidence="5">pMk2240A</plasmid>
    </source>
</reference>
<dbReference type="SMART" id="SM00421">
    <property type="entry name" value="HTH_LUXR"/>
    <property type="match status" value="1"/>
</dbReference>
<dbReference type="InterPro" id="IPR051015">
    <property type="entry name" value="EvgA-like"/>
</dbReference>
<evidence type="ECO:0000259" key="4">
    <source>
        <dbReference type="PROSITE" id="PS50110"/>
    </source>
</evidence>
<dbReference type="SUPFAM" id="SSF46894">
    <property type="entry name" value="C-terminal effector domain of the bipartite response regulators"/>
    <property type="match status" value="1"/>
</dbReference>
<feature type="domain" description="HTH luxR-type" evidence="3">
    <location>
        <begin position="196"/>
        <end position="256"/>
    </location>
</feature>
<dbReference type="GO" id="GO:0006355">
    <property type="term" value="P:regulation of DNA-templated transcription"/>
    <property type="evidence" value="ECO:0007669"/>
    <property type="project" value="InterPro"/>
</dbReference>
<dbReference type="InterPro" id="IPR001789">
    <property type="entry name" value="Sig_transdc_resp-reg_receiver"/>
</dbReference>
<dbReference type="GO" id="GO:0003677">
    <property type="term" value="F:DNA binding"/>
    <property type="evidence" value="ECO:0007669"/>
    <property type="project" value="UniProtKB-KW"/>
</dbReference>
<proteinExistence type="predicted"/>
<feature type="domain" description="Response regulatory" evidence="4">
    <location>
        <begin position="44"/>
        <end position="165"/>
    </location>
</feature>
<geneLocation type="plasmid" evidence="5">
    <name>pMk2240A</name>
</geneLocation>
<keyword evidence="5" id="KW-0614">Plasmid</keyword>
<dbReference type="Pfam" id="PF00196">
    <property type="entry name" value="GerE"/>
    <property type="match status" value="1"/>
</dbReference>
<dbReference type="InterPro" id="IPR000792">
    <property type="entry name" value="Tscrpt_reg_LuxR_C"/>
</dbReference>
<evidence type="ECO:0000313" key="5">
    <source>
        <dbReference type="EMBL" id="XCG52434.1"/>
    </source>
</evidence>
<dbReference type="GO" id="GO:0000160">
    <property type="term" value="P:phosphorelay signal transduction system"/>
    <property type="evidence" value="ECO:0007669"/>
    <property type="project" value="InterPro"/>
</dbReference>
<dbReference type="InterPro" id="IPR011006">
    <property type="entry name" value="CheY-like_superfamily"/>
</dbReference>
<evidence type="ECO:0000259" key="3">
    <source>
        <dbReference type="PROSITE" id="PS50043"/>
    </source>
</evidence>
<dbReference type="PROSITE" id="PS50043">
    <property type="entry name" value="HTH_LUXR_2"/>
    <property type="match status" value="1"/>
</dbReference>
<sequence>MVLSATFESRKPSNNTLCMSTNHRIAESSAATGGFAGNRERERSIIIVDNRARERERPVQNVNSSHFRAAVAVFGTIDELRRAYEHRRGPISAILLNIGGCKITDDGVAQDIEQLKSEFAAIPFVIVADNNDPAQIANALETGACGYIPTTVGIGVAVGAIELALAGGACVPASCTFSMRQRVFARNIQGAQPIRKILTARQIEVAEALRCGKANKIIAYELNLRESTVKVHIRKIMKKLNATNRTEAVYKMDTMLLRDAPVSG</sequence>
<dbReference type="PROSITE" id="PS50110">
    <property type="entry name" value="RESPONSE_REGULATORY"/>
    <property type="match status" value="1"/>
</dbReference>